<reference evidence="1" key="2">
    <citation type="journal article" date="2015" name="Fish Shellfish Immunol.">
        <title>Early steps in the European eel (Anguilla anguilla)-Vibrio vulnificus interaction in the gills: Role of the RtxA13 toxin.</title>
        <authorList>
            <person name="Callol A."/>
            <person name="Pajuelo D."/>
            <person name="Ebbesson L."/>
            <person name="Teles M."/>
            <person name="MacKenzie S."/>
            <person name="Amaro C."/>
        </authorList>
    </citation>
    <scope>NUCLEOTIDE SEQUENCE</scope>
</reference>
<dbReference type="AlphaFoldDB" id="A0A0E9WM14"/>
<name>A0A0E9WM14_ANGAN</name>
<organism evidence="1">
    <name type="scientific">Anguilla anguilla</name>
    <name type="common">European freshwater eel</name>
    <name type="synonym">Muraena anguilla</name>
    <dbReference type="NCBI Taxonomy" id="7936"/>
    <lineage>
        <taxon>Eukaryota</taxon>
        <taxon>Metazoa</taxon>
        <taxon>Chordata</taxon>
        <taxon>Craniata</taxon>
        <taxon>Vertebrata</taxon>
        <taxon>Euteleostomi</taxon>
        <taxon>Actinopterygii</taxon>
        <taxon>Neopterygii</taxon>
        <taxon>Teleostei</taxon>
        <taxon>Anguilliformes</taxon>
        <taxon>Anguillidae</taxon>
        <taxon>Anguilla</taxon>
    </lineage>
</organism>
<accession>A0A0E9WM14</accession>
<dbReference type="EMBL" id="GBXM01017143">
    <property type="protein sequence ID" value="JAH91434.1"/>
    <property type="molecule type" value="Transcribed_RNA"/>
</dbReference>
<protein>
    <submittedName>
        <fullName evidence="1">Uncharacterized protein</fullName>
    </submittedName>
</protein>
<sequence>MLCLEHIGEIIKTTLFDYFCESYIYLHTYICTHTHTCIHVHILFFCEEVVFNHRTKSFLFIFPVLGCFPGANRNALNIVELIQACPIKYHRGARMPSRIP</sequence>
<evidence type="ECO:0000313" key="1">
    <source>
        <dbReference type="EMBL" id="JAH91434.1"/>
    </source>
</evidence>
<proteinExistence type="predicted"/>
<reference evidence="1" key="1">
    <citation type="submission" date="2014-11" db="EMBL/GenBank/DDBJ databases">
        <authorList>
            <person name="Amaro Gonzalez C."/>
        </authorList>
    </citation>
    <scope>NUCLEOTIDE SEQUENCE</scope>
</reference>